<accession>A0A4Y9FMC8</accession>
<protein>
    <submittedName>
        <fullName evidence="1">XRE family transcriptional regulator</fullName>
    </submittedName>
</protein>
<keyword evidence="4" id="KW-1185">Reference proteome</keyword>
<feature type="non-terminal residue" evidence="1">
    <location>
        <position position="1"/>
    </location>
</feature>
<dbReference type="EMBL" id="SPQB01000122">
    <property type="protein sequence ID" value="TFU29398.1"/>
    <property type="molecule type" value="Genomic_DNA"/>
</dbReference>
<evidence type="ECO:0000313" key="4">
    <source>
        <dbReference type="Proteomes" id="UP000298358"/>
    </source>
</evidence>
<dbReference type="EMBL" id="SPQB01000006">
    <property type="protein sequence ID" value="TFU33653.1"/>
    <property type="molecule type" value="Genomic_DNA"/>
</dbReference>
<reference evidence="1 4" key="1">
    <citation type="submission" date="2019-03" db="EMBL/GenBank/DDBJ databases">
        <title>Diversity of the mouse oral microbiome.</title>
        <authorList>
            <person name="Joseph S."/>
            <person name="Aduse-Opoku J."/>
            <person name="Curtis M."/>
            <person name="Wade W."/>
            <person name="Hashim A."/>
        </authorList>
    </citation>
    <scope>NUCLEOTIDE SEQUENCE [LARGE SCALE GENOMIC DNA]</scope>
    <source>
        <strain evidence="1 4">P1012</strain>
    </source>
</reference>
<organism evidence="1 4">
    <name type="scientific">Microbacterium paludicola</name>
    <dbReference type="NCBI Taxonomy" id="300019"/>
    <lineage>
        <taxon>Bacteria</taxon>
        <taxon>Bacillati</taxon>
        <taxon>Actinomycetota</taxon>
        <taxon>Actinomycetes</taxon>
        <taxon>Micrococcales</taxon>
        <taxon>Microbacteriaceae</taxon>
        <taxon>Microbacterium</taxon>
    </lineage>
</organism>
<dbReference type="Proteomes" id="UP000298358">
    <property type="component" value="Unassembled WGS sequence"/>
</dbReference>
<sequence>AHFGVWPDKISTIERGARRDDDFANAYRQWLNAA</sequence>
<evidence type="ECO:0000313" key="1">
    <source>
        <dbReference type="EMBL" id="TFU29398.1"/>
    </source>
</evidence>
<dbReference type="AlphaFoldDB" id="A0A4Y9FMC8"/>
<evidence type="ECO:0000313" key="2">
    <source>
        <dbReference type="EMBL" id="TFU33451.1"/>
    </source>
</evidence>
<comment type="caution">
    <text evidence="1">The sequence shown here is derived from an EMBL/GenBank/DDBJ whole genome shotgun (WGS) entry which is preliminary data.</text>
</comment>
<evidence type="ECO:0000313" key="3">
    <source>
        <dbReference type="EMBL" id="TFU33653.1"/>
    </source>
</evidence>
<gene>
    <name evidence="3" type="ORF">E4U02_04150</name>
    <name evidence="2" type="ORF">E4U02_05225</name>
    <name evidence="1" type="ORF">E4U02_15705</name>
</gene>
<dbReference type="EMBL" id="SPQB01000008">
    <property type="protein sequence ID" value="TFU33451.1"/>
    <property type="molecule type" value="Genomic_DNA"/>
</dbReference>
<proteinExistence type="predicted"/>
<name>A0A4Y9FMC8_9MICO</name>